<keyword evidence="2" id="KW-1133">Transmembrane helix</keyword>
<feature type="region of interest" description="Disordered" evidence="1">
    <location>
        <begin position="72"/>
        <end position="99"/>
    </location>
</feature>
<protein>
    <submittedName>
        <fullName evidence="3">Uncharacterized protein</fullName>
    </submittedName>
</protein>
<keyword evidence="4" id="KW-1185">Reference proteome</keyword>
<gene>
    <name evidence="3" type="ORF">SY89_03378</name>
</gene>
<feature type="compositionally biased region" description="Basic and acidic residues" evidence="1">
    <location>
        <begin position="84"/>
        <end position="99"/>
    </location>
</feature>
<dbReference type="EMBL" id="LGUC01000002">
    <property type="protein sequence ID" value="KPN29144.1"/>
    <property type="molecule type" value="Genomic_DNA"/>
</dbReference>
<proteinExistence type="predicted"/>
<evidence type="ECO:0000256" key="1">
    <source>
        <dbReference type="SAM" id="MobiDB-lite"/>
    </source>
</evidence>
<evidence type="ECO:0000313" key="3">
    <source>
        <dbReference type="EMBL" id="KPN29144.1"/>
    </source>
</evidence>
<evidence type="ECO:0000256" key="2">
    <source>
        <dbReference type="SAM" id="Phobius"/>
    </source>
</evidence>
<sequence length="99" mass="10715">MPTQALGVDLPHGLVRLLGALTLADGRRRAIATAGLLWLALQLGYQTGVIDAEVGIWLAAGVVVAALHGLGRSASPRPRRRTHRAGDGRLRRRRDPERR</sequence>
<comment type="caution">
    <text evidence="3">The sequence shown here is derived from an EMBL/GenBank/DDBJ whole genome shotgun (WGS) entry which is preliminary data.</text>
</comment>
<dbReference type="OrthoDB" id="384897at2157"/>
<reference evidence="4" key="1">
    <citation type="submission" date="2013-11" db="EMBL/GenBank/DDBJ databases">
        <authorList>
            <person name="Hoang H.T."/>
            <person name="Killian M.L."/>
            <person name="Madson D.M."/>
            <person name="Arruda P.H.E."/>
            <person name="Sun D."/>
            <person name="Schwartz K.J."/>
            <person name="Yoon K."/>
        </authorList>
    </citation>
    <scope>NUCLEOTIDE SEQUENCE [LARGE SCALE GENOMIC DNA]</scope>
    <source>
        <strain evidence="4">CDK2</strain>
    </source>
</reference>
<keyword evidence="2" id="KW-0472">Membrane</keyword>
<organism evidence="3 4">
    <name type="scientific">Halolamina pelagica</name>
    <dbReference type="NCBI Taxonomy" id="699431"/>
    <lineage>
        <taxon>Archaea</taxon>
        <taxon>Methanobacteriati</taxon>
        <taxon>Methanobacteriota</taxon>
        <taxon>Stenosarchaea group</taxon>
        <taxon>Halobacteria</taxon>
        <taxon>Halobacteriales</taxon>
        <taxon>Haloferacaceae</taxon>
    </lineage>
</organism>
<keyword evidence="2" id="KW-0812">Transmembrane</keyword>
<name>A0A0P7GUI3_9EURY</name>
<dbReference type="Proteomes" id="UP000050535">
    <property type="component" value="Unassembled WGS sequence"/>
</dbReference>
<evidence type="ECO:0000313" key="4">
    <source>
        <dbReference type="Proteomes" id="UP000050535"/>
    </source>
</evidence>
<dbReference type="RefSeq" id="WP_054584916.1">
    <property type="nucleotide sequence ID" value="NZ_LGUC01000002.1"/>
</dbReference>
<feature type="transmembrane region" description="Helical" evidence="2">
    <location>
        <begin position="54"/>
        <end position="71"/>
    </location>
</feature>
<accession>A0A0P7GUI3</accession>
<dbReference type="AlphaFoldDB" id="A0A0P7GUI3"/>